<evidence type="ECO:0000313" key="3">
    <source>
        <dbReference type="Proteomes" id="UP000001096"/>
    </source>
</evidence>
<dbReference type="CDD" id="cd02440">
    <property type="entry name" value="AdoMet_MTases"/>
    <property type="match status" value="1"/>
</dbReference>
<dbReference type="HOGENOM" id="CLU_037990_2_0_5"/>
<dbReference type="Pfam" id="PF13649">
    <property type="entry name" value="Methyltransf_25"/>
    <property type="match status" value="1"/>
</dbReference>
<gene>
    <name evidence="2" type="ORF">HMPREF9695_01533</name>
</gene>
<sequence length="274" mass="29804">MDATDKLFSGSIPEIYDRLFVPLIFQPYADDLAGRIARTDPASVLETAAGTGVLTRAMVSRLPATTRIVATDLNQPMLDHAIAKQPQADRMTGQVTWRQADALALPFGNQEFDVVACQFGAMFFPDKIKGFSEARRVLKPGGHFFFNVWDRIGNNEFADIVTASLATLFPQDPPMFMARTPHGYHDVARIRDELTAAGFSVISAETVDHRSKAASPRDVAVAYCQGTPLQNEIAARDASLLEKATEVAADALARRFGSGPVDGLIRAHVITAKN</sequence>
<dbReference type="PANTHER" id="PTHR43591">
    <property type="entry name" value="METHYLTRANSFERASE"/>
    <property type="match status" value="1"/>
</dbReference>
<dbReference type="EMBL" id="AGWX01000002">
    <property type="protein sequence ID" value="EKS39572.1"/>
    <property type="molecule type" value="Genomic_DNA"/>
</dbReference>
<name>K8PAD2_9BRAD</name>
<keyword evidence="3" id="KW-1185">Reference proteome</keyword>
<evidence type="ECO:0000259" key="1">
    <source>
        <dbReference type="Pfam" id="PF13649"/>
    </source>
</evidence>
<evidence type="ECO:0000313" key="2">
    <source>
        <dbReference type="EMBL" id="EKS39572.1"/>
    </source>
</evidence>
<dbReference type="Proteomes" id="UP000001096">
    <property type="component" value="Unassembled WGS sequence"/>
</dbReference>
<organism evidence="2 3">
    <name type="scientific">Afipia broomeae ATCC 49717</name>
    <dbReference type="NCBI Taxonomy" id="883078"/>
    <lineage>
        <taxon>Bacteria</taxon>
        <taxon>Pseudomonadati</taxon>
        <taxon>Pseudomonadota</taxon>
        <taxon>Alphaproteobacteria</taxon>
        <taxon>Hyphomicrobiales</taxon>
        <taxon>Nitrobacteraceae</taxon>
        <taxon>Afipia</taxon>
    </lineage>
</organism>
<dbReference type="RefSeq" id="WP_006020251.1">
    <property type="nucleotide sequence ID" value="NZ_KB375282.1"/>
</dbReference>
<dbReference type="eggNOG" id="COG2226">
    <property type="taxonomic scope" value="Bacteria"/>
</dbReference>
<dbReference type="InterPro" id="IPR029063">
    <property type="entry name" value="SAM-dependent_MTases_sf"/>
</dbReference>
<dbReference type="SUPFAM" id="SSF53335">
    <property type="entry name" value="S-adenosyl-L-methionine-dependent methyltransferases"/>
    <property type="match status" value="1"/>
</dbReference>
<protein>
    <recommendedName>
        <fullName evidence="1">Methyltransferase domain-containing protein</fullName>
    </recommendedName>
</protein>
<comment type="caution">
    <text evidence="2">The sequence shown here is derived from an EMBL/GenBank/DDBJ whole genome shotgun (WGS) entry which is preliminary data.</text>
</comment>
<proteinExistence type="predicted"/>
<dbReference type="AlphaFoldDB" id="K8PAD2"/>
<dbReference type="InterPro" id="IPR041698">
    <property type="entry name" value="Methyltransf_25"/>
</dbReference>
<dbReference type="Gene3D" id="3.40.50.150">
    <property type="entry name" value="Vaccinia Virus protein VP39"/>
    <property type="match status" value="1"/>
</dbReference>
<accession>K8PAD2</accession>
<dbReference type="PATRIC" id="fig|883078.3.peg.1570"/>
<feature type="domain" description="Methyltransferase" evidence="1">
    <location>
        <begin position="44"/>
        <end position="142"/>
    </location>
</feature>
<reference evidence="2 3" key="1">
    <citation type="submission" date="2012-04" db="EMBL/GenBank/DDBJ databases">
        <title>The Genome Sequence of Afipia broomeae ATCC 49717.</title>
        <authorList>
            <consortium name="The Broad Institute Genome Sequencing Platform"/>
            <person name="Earl A."/>
            <person name="Ward D."/>
            <person name="Feldgarden M."/>
            <person name="Gevers D."/>
            <person name="Huys G."/>
            <person name="Walker B."/>
            <person name="Young S.K."/>
            <person name="Zeng Q."/>
            <person name="Gargeya S."/>
            <person name="Fitzgerald M."/>
            <person name="Haas B."/>
            <person name="Abouelleil A."/>
            <person name="Alvarado L."/>
            <person name="Arachchi H.M."/>
            <person name="Berlin A."/>
            <person name="Chapman S.B."/>
            <person name="Goldberg J."/>
            <person name="Griggs A."/>
            <person name="Gujja S."/>
            <person name="Hansen M."/>
            <person name="Howarth C."/>
            <person name="Imamovic A."/>
            <person name="Larimer J."/>
            <person name="McCowen C."/>
            <person name="Montmayeur A."/>
            <person name="Murphy C."/>
            <person name="Neiman D."/>
            <person name="Pearson M."/>
            <person name="Priest M."/>
            <person name="Roberts A."/>
            <person name="Saif S."/>
            <person name="Shea T."/>
            <person name="Sisk P."/>
            <person name="Sykes S."/>
            <person name="Wortman J."/>
            <person name="Nusbaum C."/>
            <person name="Birren B."/>
        </authorList>
    </citation>
    <scope>NUCLEOTIDE SEQUENCE [LARGE SCALE GENOMIC DNA]</scope>
    <source>
        <strain evidence="2 3">ATCC 49717</strain>
    </source>
</reference>